<proteinExistence type="predicted"/>
<keyword evidence="3" id="KW-1185">Reference proteome</keyword>
<evidence type="ECO:0000313" key="2">
    <source>
        <dbReference type="EMBL" id="AEA43543.1"/>
    </source>
</evidence>
<dbReference type="HOGENOM" id="CLU_1683982_0_0_10"/>
<evidence type="ECO:0000256" key="1">
    <source>
        <dbReference type="SAM" id="SignalP"/>
    </source>
</evidence>
<reference evidence="2 3" key="1">
    <citation type="journal article" date="2011" name="Stand. Genomic Sci.">
        <title>Complete genome sequence of the gliding freshwater bacterium Fluviicola taffensis type strain (RW262).</title>
        <authorList>
            <person name="Woyke T."/>
            <person name="Chertkov O."/>
            <person name="Lapidus A."/>
            <person name="Nolan M."/>
            <person name="Lucas S."/>
            <person name="Del Rio T.G."/>
            <person name="Tice H."/>
            <person name="Cheng J.F."/>
            <person name="Tapia R."/>
            <person name="Han C."/>
            <person name="Goodwin L."/>
            <person name="Pitluck S."/>
            <person name="Liolios K."/>
            <person name="Pagani I."/>
            <person name="Ivanova N."/>
            <person name="Huntemann M."/>
            <person name="Mavromatis K."/>
            <person name="Mikhailova N."/>
            <person name="Pati A."/>
            <person name="Chen A."/>
            <person name="Palaniappan K."/>
            <person name="Land M."/>
            <person name="Hauser L."/>
            <person name="Brambilla E.M."/>
            <person name="Rohde M."/>
            <person name="Mwirichia R."/>
            <person name="Sikorski J."/>
            <person name="Tindall B.J."/>
            <person name="Goker M."/>
            <person name="Bristow J."/>
            <person name="Eisen J.A."/>
            <person name="Markowitz V."/>
            <person name="Hugenholtz P."/>
            <person name="Klenk H.P."/>
            <person name="Kyrpides N.C."/>
        </authorList>
    </citation>
    <scope>NUCLEOTIDE SEQUENCE [LARGE SCALE GENOMIC DNA]</scope>
    <source>
        <strain evidence="3">DSM 16823 / RW262 / RW262</strain>
    </source>
</reference>
<protein>
    <submittedName>
        <fullName evidence="2">Uncharacterized protein</fullName>
    </submittedName>
</protein>
<feature type="chain" id="PRO_5003278529" evidence="1">
    <location>
        <begin position="23"/>
        <end position="156"/>
    </location>
</feature>
<reference evidence="3" key="2">
    <citation type="submission" date="2011-02" db="EMBL/GenBank/DDBJ databases">
        <title>The complete genome of Fluviicola taffensis DSM 16823.</title>
        <authorList>
            <consortium name="US DOE Joint Genome Institute (JGI-PGF)"/>
            <person name="Lucas S."/>
            <person name="Copeland A."/>
            <person name="Lapidus A."/>
            <person name="Bruce D."/>
            <person name="Goodwin L."/>
            <person name="Pitluck S."/>
            <person name="Kyrpides N."/>
            <person name="Mavromatis K."/>
            <person name="Ivanova N."/>
            <person name="Mikhailova N."/>
            <person name="Pagani I."/>
            <person name="Chertkov O."/>
            <person name="Detter J.C."/>
            <person name="Han C."/>
            <person name="Tapia R."/>
            <person name="Land M."/>
            <person name="Hauser L."/>
            <person name="Markowitz V."/>
            <person name="Cheng J.-F."/>
            <person name="Hugenholtz P."/>
            <person name="Woyke T."/>
            <person name="Wu D."/>
            <person name="Tindall B."/>
            <person name="Pomrenke H.G."/>
            <person name="Brambilla E."/>
            <person name="Klenk H.-P."/>
            <person name="Eisen J.A."/>
        </authorList>
    </citation>
    <scope>NUCLEOTIDE SEQUENCE [LARGE SCALE GENOMIC DNA]</scope>
    <source>
        <strain evidence="3">DSM 16823 / RW262 / RW262</strain>
    </source>
</reference>
<dbReference type="Proteomes" id="UP000007463">
    <property type="component" value="Chromosome"/>
</dbReference>
<feature type="signal peptide" evidence="1">
    <location>
        <begin position="1"/>
        <end position="22"/>
    </location>
</feature>
<accession>F2IF69</accession>
<sequence precursor="true">MKYFKSLGLLFFASILLNTAFAQKTPLVGGIETISFKFTESSIQLPVNYEVTINQSTIEIVTEKYTESGVEKSKESKKISKKDWAKLCDLAGKLQESGTYYPEGGTGYQTYELIRKNAGTIQSYILIWTSLTENKVDKTTQDLVTLIKSLTPRPKK</sequence>
<keyword evidence="1" id="KW-0732">Signal</keyword>
<dbReference type="RefSeq" id="WP_013686314.1">
    <property type="nucleotide sequence ID" value="NC_015321.1"/>
</dbReference>
<organism evidence="2 3">
    <name type="scientific">Fluviicola taffensis (strain DSM 16823 / NCIMB 13979 / RW262)</name>
    <dbReference type="NCBI Taxonomy" id="755732"/>
    <lineage>
        <taxon>Bacteria</taxon>
        <taxon>Pseudomonadati</taxon>
        <taxon>Bacteroidota</taxon>
        <taxon>Flavobacteriia</taxon>
        <taxon>Flavobacteriales</taxon>
        <taxon>Crocinitomicaceae</taxon>
        <taxon>Fluviicola</taxon>
    </lineage>
</organism>
<dbReference type="AlphaFoldDB" id="F2IF69"/>
<dbReference type="KEGG" id="fte:Fluta_1551"/>
<evidence type="ECO:0000313" key="3">
    <source>
        <dbReference type="Proteomes" id="UP000007463"/>
    </source>
</evidence>
<name>F2IF69_FLUTR</name>
<gene>
    <name evidence="2" type="ordered locus">Fluta_1551</name>
</gene>
<dbReference type="EMBL" id="CP002542">
    <property type="protein sequence ID" value="AEA43543.1"/>
    <property type="molecule type" value="Genomic_DNA"/>
</dbReference>